<gene>
    <name evidence="3" type="ORF">BAZ10_08255</name>
</gene>
<name>A0A1T3MC63_9FLAO</name>
<dbReference type="SUPFAM" id="SSF53756">
    <property type="entry name" value="UDP-Glycosyltransferase/glycogen phosphorylase"/>
    <property type="match status" value="1"/>
</dbReference>
<organism evidence="3 4">
    <name type="scientific">Elizabethkingia occulta</name>
    <dbReference type="NCBI Taxonomy" id="1867263"/>
    <lineage>
        <taxon>Bacteria</taxon>
        <taxon>Pseudomonadati</taxon>
        <taxon>Bacteroidota</taxon>
        <taxon>Flavobacteriia</taxon>
        <taxon>Flavobacteriales</taxon>
        <taxon>Weeksellaceae</taxon>
        <taxon>Elizabethkingia</taxon>
    </lineage>
</organism>
<dbReference type="InterPro" id="IPR028098">
    <property type="entry name" value="Glyco_trans_4-like_N"/>
</dbReference>
<keyword evidence="4" id="KW-1185">Reference proteome</keyword>
<dbReference type="GO" id="GO:0016757">
    <property type="term" value="F:glycosyltransferase activity"/>
    <property type="evidence" value="ECO:0007669"/>
    <property type="project" value="InterPro"/>
</dbReference>
<dbReference type="Proteomes" id="UP000190813">
    <property type="component" value="Unassembled WGS sequence"/>
</dbReference>
<dbReference type="InterPro" id="IPR001296">
    <property type="entry name" value="Glyco_trans_1"/>
</dbReference>
<dbReference type="PANTHER" id="PTHR12526:SF630">
    <property type="entry name" value="GLYCOSYLTRANSFERASE"/>
    <property type="match status" value="1"/>
</dbReference>
<dbReference type="RefSeq" id="WP_078772612.1">
    <property type="nucleotide sequence ID" value="NZ_CBCSBR010000010.1"/>
</dbReference>
<protein>
    <submittedName>
        <fullName evidence="3">Glycosyl transferase family 1</fullName>
    </submittedName>
</protein>
<evidence type="ECO:0000259" key="2">
    <source>
        <dbReference type="Pfam" id="PF13439"/>
    </source>
</evidence>
<evidence type="ECO:0000313" key="3">
    <source>
        <dbReference type="EMBL" id="OPC61861.1"/>
    </source>
</evidence>
<reference evidence="3 4" key="1">
    <citation type="submission" date="2016-06" db="EMBL/GenBank/DDBJ databases">
        <title>Revisiting the taxonomy of the Elizabethkingia Genus based on Whole-Genome Sequencing, Optical Mapping, and MALDI-TOF.</title>
        <authorList>
            <person name="Nicholson A.C."/>
        </authorList>
    </citation>
    <scope>NUCLEOTIDE SEQUENCE [LARGE SCALE GENOMIC DNA]</scope>
    <source>
        <strain evidence="3 4">G4070</strain>
    </source>
</reference>
<keyword evidence="3" id="KW-0808">Transferase</keyword>
<dbReference type="Pfam" id="PF00534">
    <property type="entry name" value="Glycos_transf_1"/>
    <property type="match status" value="1"/>
</dbReference>
<evidence type="ECO:0000259" key="1">
    <source>
        <dbReference type="Pfam" id="PF00534"/>
    </source>
</evidence>
<sequence length="363" mass="43024">MKLIEIMFILPDLRPGQEEYTVSMLLKYLPRDVFRPSVLLLNKGRHYYNLNTLREYVEVIDLQVGKIRNSLAIILRQIKKRNPDIVFCNAKELNVYFAYFSYFFPHTKFITKMNEGFSRQLFRRSLRFFYRFYNNYDRIIISSEDTRNDLIQNFKIEPHKLAKIHNSVDFDQMDNKFSDVRKPHFFDDEYKNIVTMGDSSSTEGFEHLLQVFKHLENEKVRLHILTDEISKEKIRQAKNTLKLDNVIFHSTMTNSCAFVKYSDLFILSSKCDDSVNTLLEAGCCGTYVLADSKLNGLSEIIQPKVNGEMLNIEKHESFAKQILESLYSDKSPELIRYSMENRFSKENILRKYFDILEETYNIR</sequence>
<proteinExistence type="predicted"/>
<evidence type="ECO:0000313" key="4">
    <source>
        <dbReference type="Proteomes" id="UP000190813"/>
    </source>
</evidence>
<accession>A0A1T3MC63</accession>
<dbReference type="Gene3D" id="3.40.50.2000">
    <property type="entry name" value="Glycogen Phosphorylase B"/>
    <property type="match status" value="2"/>
</dbReference>
<dbReference type="EMBL" id="MAHX01000018">
    <property type="protein sequence ID" value="OPC61861.1"/>
    <property type="molecule type" value="Genomic_DNA"/>
</dbReference>
<dbReference type="PANTHER" id="PTHR12526">
    <property type="entry name" value="GLYCOSYLTRANSFERASE"/>
    <property type="match status" value="1"/>
</dbReference>
<feature type="domain" description="Glycosyltransferase subfamily 4-like N-terminal" evidence="2">
    <location>
        <begin position="21"/>
        <end position="171"/>
    </location>
</feature>
<dbReference type="Pfam" id="PF13439">
    <property type="entry name" value="Glyco_transf_4"/>
    <property type="match status" value="1"/>
</dbReference>
<comment type="caution">
    <text evidence="3">The sequence shown here is derived from an EMBL/GenBank/DDBJ whole genome shotgun (WGS) entry which is preliminary data.</text>
</comment>
<dbReference type="AlphaFoldDB" id="A0A1T3MC63"/>
<feature type="domain" description="Glycosyl transferase family 1" evidence="1">
    <location>
        <begin position="180"/>
        <end position="333"/>
    </location>
</feature>